<accession>A0A4Q1C5G7</accession>
<dbReference type="EMBL" id="SDHX01000002">
    <property type="protein sequence ID" value="RXK53573.1"/>
    <property type="molecule type" value="Genomic_DNA"/>
</dbReference>
<keyword evidence="2" id="KW-0812">Transmembrane</keyword>
<feature type="transmembrane region" description="Helical" evidence="2">
    <location>
        <begin position="183"/>
        <end position="204"/>
    </location>
</feature>
<dbReference type="AlphaFoldDB" id="A0A4Q1C5G7"/>
<feature type="transmembrane region" description="Helical" evidence="2">
    <location>
        <begin position="54"/>
        <end position="74"/>
    </location>
</feature>
<dbReference type="Pfam" id="PF11026">
    <property type="entry name" value="DUF2721"/>
    <property type="match status" value="1"/>
</dbReference>
<gene>
    <name evidence="3" type="ORF">ESB00_17940</name>
</gene>
<feature type="transmembrane region" description="Helical" evidence="2">
    <location>
        <begin position="86"/>
        <end position="107"/>
    </location>
</feature>
<feature type="region of interest" description="Disordered" evidence="1">
    <location>
        <begin position="22"/>
        <end position="51"/>
    </location>
</feature>
<keyword evidence="2" id="KW-1133">Transmembrane helix</keyword>
<keyword evidence="2" id="KW-0472">Membrane</keyword>
<keyword evidence="4" id="KW-1185">Reference proteome</keyword>
<evidence type="ECO:0000256" key="1">
    <source>
        <dbReference type="SAM" id="MobiDB-lite"/>
    </source>
</evidence>
<organism evidence="3 4">
    <name type="scientific">Oleiharenicola lentus</name>
    <dbReference type="NCBI Taxonomy" id="2508720"/>
    <lineage>
        <taxon>Bacteria</taxon>
        <taxon>Pseudomonadati</taxon>
        <taxon>Verrucomicrobiota</taxon>
        <taxon>Opitutia</taxon>
        <taxon>Opitutales</taxon>
        <taxon>Opitutaceae</taxon>
        <taxon>Oleiharenicola</taxon>
    </lineage>
</organism>
<dbReference type="Proteomes" id="UP000290218">
    <property type="component" value="Unassembled WGS sequence"/>
</dbReference>
<reference evidence="3 4" key="1">
    <citation type="submission" date="2019-01" db="EMBL/GenBank/DDBJ databases">
        <title>Lacunisphaera sp. strain TWA-58.</title>
        <authorList>
            <person name="Chen W.-M."/>
        </authorList>
    </citation>
    <scope>NUCLEOTIDE SEQUENCE [LARGE SCALE GENOMIC DNA]</scope>
    <source>
        <strain evidence="3 4">TWA-58</strain>
    </source>
</reference>
<sequence>MACVWQRWIALKWSIRVPSRSRRTQAGSMGGSQHHAGQPAVANSKRPKPNPKPILITGSGISCFALPARTAHGFGAMDSLSSLLPIIQFAITPVILISGMGALMITLTNRMARIVDRTRELAEKIPDSDPDERTHLEDQLAIMWRRTLMIRRAVTANGLSMLVSCLMIVALFAAAMFDWNMRLVVLLLFAASIVLLTASLVDFLRDIFISLHALQLQVERARQKPATRAPWATGGPRGP</sequence>
<proteinExistence type="predicted"/>
<name>A0A4Q1C5G7_9BACT</name>
<dbReference type="OrthoDB" id="5465259at2"/>
<dbReference type="InterPro" id="IPR021279">
    <property type="entry name" value="DUF2721"/>
</dbReference>
<evidence type="ECO:0000313" key="4">
    <source>
        <dbReference type="Proteomes" id="UP000290218"/>
    </source>
</evidence>
<comment type="caution">
    <text evidence="3">The sequence shown here is derived from an EMBL/GenBank/DDBJ whole genome shotgun (WGS) entry which is preliminary data.</text>
</comment>
<feature type="transmembrane region" description="Helical" evidence="2">
    <location>
        <begin position="153"/>
        <end position="177"/>
    </location>
</feature>
<protein>
    <submittedName>
        <fullName evidence="3">DUF2721 domain-containing protein</fullName>
    </submittedName>
</protein>
<evidence type="ECO:0000256" key="2">
    <source>
        <dbReference type="SAM" id="Phobius"/>
    </source>
</evidence>
<evidence type="ECO:0000313" key="3">
    <source>
        <dbReference type="EMBL" id="RXK53573.1"/>
    </source>
</evidence>